<dbReference type="InterPro" id="IPR000073">
    <property type="entry name" value="AB_hydrolase_1"/>
</dbReference>
<dbReference type="EnsemblPlants" id="OMERI11G11750.1">
    <property type="protein sequence ID" value="OMERI11G11750.1"/>
    <property type="gene ID" value="OMERI11G11750"/>
</dbReference>
<dbReference type="GO" id="GO:0009694">
    <property type="term" value="P:jasmonic acid metabolic process"/>
    <property type="evidence" value="ECO:0007669"/>
    <property type="project" value="TreeGrafter"/>
</dbReference>
<dbReference type="STRING" id="40149.A0A0E0F5X4"/>
<dbReference type="SUPFAM" id="SSF53474">
    <property type="entry name" value="alpha/beta-Hydrolases"/>
    <property type="match status" value="1"/>
</dbReference>
<sequence>MSSPETTTDQSGSNKQQRRRRRHHFILVHGVCHGAWCWYRVATALSSAGHRVTALDMAACGARPGRADEVPSFERYTAPLLDAVADQDGEEKAVVVAHSFGGQSLALAMEKHPEKIAVAVFVTATMPAAGKSMSFAFKQLSQGKDADFFMDCTIRTIGDPQNPDKTFLFGPEYLARRVYQLSPPEDLALAMSTVRPSRRFLNDATMNGDVLTEGRYGTVRRVYVVAEEDEWKPAEIQRLMVSWNPGTEVRALQGADHMPMFSKARELSELLMEIANKYS</sequence>
<evidence type="ECO:0000313" key="4">
    <source>
        <dbReference type="Proteomes" id="UP000008021"/>
    </source>
</evidence>
<protein>
    <recommendedName>
        <fullName evidence="2">AB hydrolase-1 domain-containing protein</fullName>
    </recommendedName>
</protein>
<accession>A0A0E0F5X4</accession>
<dbReference type="InterPro" id="IPR029058">
    <property type="entry name" value="AB_hydrolase_fold"/>
</dbReference>
<evidence type="ECO:0000256" key="1">
    <source>
        <dbReference type="SAM" id="MobiDB-lite"/>
    </source>
</evidence>
<feature type="domain" description="AB hydrolase-1" evidence="2">
    <location>
        <begin position="26"/>
        <end position="268"/>
    </location>
</feature>
<dbReference type="GO" id="GO:0009696">
    <property type="term" value="P:salicylic acid metabolic process"/>
    <property type="evidence" value="ECO:0007669"/>
    <property type="project" value="TreeGrafter"/>
</dbReference>
<dbReference type="GO" id="GO:0080032">
    <property type="term" value="F:methyl jasmonate esterase activity"/>
    <property type="evidence" value="ECO:0007669"/>
    <property type="project" value="TreeGrafter"/>
</dbReference>
<dbReference type="GO" id="GO:0080031">
    <property type="term" value="F:methyl salicylate esterase activity"/>
    <property type="evidence" value="ECO:0007669"/>
    <property type="project" value="TreeGrafter"/>
</dbReference>
<reference evidence="3" key="1">
    <citation type="submission" date="2015-04" db="UniProtKB">
        <authorList>
            <consortium name="EnsemblPlants"/>
        </authorList>
    </citation>
    <scope>IDENTIFICATION</scope>
</reference>
<dbReference type="Pfam" id="PF12697">
    <property type="entry name" value="Abhydrolase_6"/>
    <property type="match status" value="1"/>
</dbReference>
<evidence type="ECO:0000313" key="3">
    <source>
        <dbReference type="EnsemblPlants" id="OMERI11G11750.1"/>
    </source>
</evidence>
<dbReference type="Gramene" id="OMERI11G11750.1">
    <property type="protein sequence ID" value="OMERI11G11750.1"/>
    <property type="gene ID" value="OMERI11G11750"/>
</dbReference>
<dbReference type="FunFam" id="3.40.50.1820:FF:000051">
    <property type="entry name" value="(S)-hydroxynitrile lyase"/>
    <property type="match status" value="1"/>
</dbReference>
<feature type="compositionally biased region" description="Polar residues" evidence="1">
    <location>
        <begin position="1"/>
        <end position="15"/>
    </location>
</feature>
<keyword evidence="4" id="KW-1185">Reference proteome</keyword>
<dbReference type="Gene3D" id="3.40.50.1820">
    <property type="entry name" value="alpha/beta hydrolase"/>
    <property type="match status" value="1"/>
</dbReference>
<dbReference type="InterPro" id="IPR045889">
    <property type="entry name" value="MES/HNL"/>
</dbReference>
<evidence type="ECO:0000259" key="2">
    <source>
        <dbReference type="Pfam" id="PF12697"/>
    </source>
</evidence>
<feature type="region of interest" description="Disordered" evidence="1">
    <location>
        <begin position="1"/>
        <end position="20"/>
    </location>
</feature>
<name>A0A0E0F5X4_9ORYZ</name>
<dbReference type="AlphaFoldDB" id="A0A0E0F5X4"/>
<dbReference type="PANTHER" id="PTHR10992:SF1003">
    <property type="entry name" value="OS11G0492800 PROTEIN"/>
    <property type="match status" value="1"/>
</dbReference>
<dbReference type="Proteomes" id="UP000008021">
    <property type="component" value="Chromosome 11"/>
</dbReference>
<dbReference type="HOGENOM" id="CLU_046066_0_1_1"/>
<dbReference type="PANTHER" id="PTHR10992">
    <property type="entry name" value="METHYLESTERASE FAMILY MEMBER"/>
    <property type="match status" value="1"/>
</dbReference>
<reference evidence="3" key="2">
    <citation type="submission" date="2018-05" db="EMBL/GenBank/DDBJ databases">
        <title>OmerRS3 (Oryza meridionalis Reference Sequence Version 3).</title>
        <authorList>
            <person name="Zhang J."/>
            <person name="Kudrna D."/>
            <person name="Lee S."/>
            <person name="Talag J."/>
            <person name="Welchert J."/>
            <person name="Wing R.A."/>
        </authorList>
    </citation>
    <scope>NUCLEOTIDE SEQUENCE [LARGE SCALE GENOMIC DNA]</scope>
    <source>
        <strain evidence="3">cv. OR44</strain>
    </source>
</reference>
<dbReference type="GO" id="GO:0080030">
    <property type="term" value="F:methyl indole-3-acetate esterase activity"/>
    <property type="evidence" value="ECO:0007669"/>
    <property type="project" value="TreeGrafter"/>
</dbReference>
<organism evidence="3">
    <name type="scientific">Oryza meridionalis</name>
    <dbReference type="NCBI Taxonomy" id="40149"/>
    <lineage>
        <taxon>Eukaryota</taxon>
        <taxon>Viridiplantae</taxon>
        <taxon>Streptophyta</taxon>
        <taxon>Embryophyta</taxon>
        <taxon>Tracheophyta</taxon>
        <taxon>Spermatophyta</taxon>
        <taxon>Magnoliopsida</taxon>
        <taxon>Liliopsida</taxon>
        <taxon>Poales</taxon>
        <taxon>Poaceae</taxon>
        <taxon>BOP clade</taxon>
        <taxon>Oryzoideae</taxon>
        <taxon>Oryzeae</taxon>
        <taxon>Oryzinae</taxon>
        <taxon>Oryza</taxon>
    </lineage>
</organism>
<dbReference type="eggNOG" id="ENOG502QVWZ">
    <property type="taxonomic scope" value="Eukaryota"/>
</dbReference>
<proteinExistence type="predicted"/>